<reference evidence="2" key="1">
    <citation type="submission" date="2009-10" db="EMBL/GenBank/DDBJ databases">
        <title>Diversity of trophic interactions inside an arsenic-rich microbial ecosystem.</title>
        <authorList>
            <person name="Bertin P.N."/>
            <person name="Heinrich-Salmeron A."/>
            <person name="Pelletier E."/>
            <person name="Goulhen-Chollet F."/>
            <person name="Arsene-Ploetze F."/>
            <person name="Gallien S."/>
            <person name="Calteau A."/>
            <person name="Vallenet D."/>
            <person name="Casiot C."/>
            <person name="Chane-Woon-Ming B."/>
            <person name="Giloteaux L."/>
            <person name="Barakat M."/>
            <person name="Bonnefoy V."/>
            <person name="Bruneel O."/>
            <person name="Chandler M."/>
            <person name="Cleiss J."/>
            <person name="Duran R."/>
            <person name="Elbaz-Poulichet F."/>
            <person name="Fonknechten N."/>
            <person name="Lauga B."/>
            <person name="Mornico D."/>
            <person name="Ortet P."/>
            <person name="Schaeffer C."/>
            <person name="Siguier P."/>
            <person name="Alexander Thil Smith A."/>
            <person name="Van Dorsselaer A."/>
            <person name="Weissenbach J."/>
            <person name="Medigue C."/>
            <person name="Le Paslier D."/>
        </authorList>
    </citation>
    <scope>NUCLEOTIDE SEQUENCE</scope>
</reference>
<evidence type="ECO:0000259" key="1">
    <source>
        <dbReference type="Pfam" id="PF04773"/>
    </source>
</evidence>
<protein>
    <recommendedName>
        <fullName evidence="1">FecR protein domain-containing protein</fullName>
    </recommendedName>
</protein>
<dbReference type="InterPro" id="IPR006860">
    <property type="entry name" value="FecR"/>
</dbReference>
<dbReference type="EMBL" id="CABO01000019">
    <property type="protein sequence ID" value="CBI01533.1"/>
    <property type="molecule type" value="Genomic_DNA"/>
</dbReference>
<dbReference type="AlphaFoldDB" id="E6Q2X3"/>
<dbReference type="Gene3D" id="2.60.120.1440">
    <property type="match status" value="1"/>
</dbReference>
<proteinExistence type="predicted"/>
<dbReference type="Pfam" id="PF04773">
    <property type="entry name" value="FecR"/>
    <property type="match status" value="1"/>
</dbReference>
<accession>E6Q2X3</accession>
<sequence>MKILAFAMLAALPLVASAQGGKLLENKHGSVAFQRVGSHAVALAERASVNLHDRDEAITGANSLGAVTLPDSTQILIGSSTHVQLAFFNQAETTSAKFIVKDGRIRFAVHHPNGAKANYLFATPTSQIAVRGTRGDLEVDSSGTIHLNVYELGNPNLPVVVTTSGGKIYDVAAGQGLVARMVNGQIHVEVGRLTQALVDRFTGDFGLPSNWNQLKNTIMQKAVQHLPAPPSLPIPIPLPPR</sequence>
<gene>
    <name evidence="2" type="ORF">CARN4_1854</name>
</gene>
<comment type="caution">
    <text evidence="2">The sequence shown here is derived from an EMBL/GenBank/DDBJ whole genome shotgun (WGS) entry which is preliminary data.</text>
</comment>
<evidence type="ECO:0000313" key="2">
    <source>
        <dbReference type="EMBL" id="CBI01533.1"/>
    </source>
</evidence>
<name>E6Q2X3_9ZZZZ</name>
<feature type="domain" description="FecR protein" evidence="1">
    <location>
        <begin position="57"/>
        <end position="151"/>
    </location>
</feature>
<organism evidence="2">
    <name type="scientific">mine drainage metagenome</name>
    <dbReference type="NCBI Taxonomy" id="410659"/>
    <lineage>
        <taxon>unclassified sequences</taxon>
        <taxon>metagenomes</taxon>
        <taxon>ecological metagenomes</taxon>
    </lineage>
</organism>